<dbReference type="AlphaFoldDB" id="A0A161TIT8"/>
<sequence length="408" mass="45579">MKELYKIKDSLVLFDEQSSLTLWDPKEGWELKLEAHMIDFLKAFAIPATKEAAYRSIATSYNVNEQFFEDIVASFLSQKLIEPVSGAGKTNKPNLQIGMFRTPIISLKECLMGEGTNIAFLGMPYDLNVTYRPGARFAPSYLRKVSGSVFQYDSDTLKGAYDPVKGKQILQNIRMTDIGDISSVVFSRNGTQFDSLEETIYRLTKKNILPTTIGGDHSITLPCVKGAARTYHKIGIIQLDAHSDFGLNQVEDWRETTHHGNFMDLLIEDERVVDIVQIGIRQLVEGYLPHAKVKQYPGKSILLLLSEMEDRLNSEIPYYLTIDVDAMDPTVLSATGTPLPGGFTYEEMNEVLKTITKSARIIGLDMVELLPGDSEVDGVLASGLLINLLSNVMERLDEHCTSYSKSLT</sequence>
<dbReference type="OrthoDB" id="9788689at2"/>
<keyword evidence="1" id="KW-0479">Metal-binding</keyword>
<dbReference type="PROSITE" id="PS51409">
    <property type="entry name" value="ARGINASE_2"/>
    <property type="match status" value="1"/>
</dbReference>
<organism evidence="4 5">
    <name type="scientific">Rossellomorea marisflavi</name>
    <dbReference type="NCBI Taxonomy" id="189381"/>
    <lineage>
        <taxon>Bacteria</taxon>
        <taxon>Bacillati</taxon>
        <taxon>Bacillota</taxon>
        <taxon>Bacilli</taxon>
        <taxon>Bacillales</taxon>
        <taxon>Bacillaceae</taxon>
        <taxon>Rossellomorea</taxon>
    </lineage>
</organism>
<comment type="similarity">
    <text evidence="3">Belongs to the arginase family.</text>
</comment>
<evidence type="ECO:0000313" key="4">
    <source>
        <dbReference type="EMBL" id="KZE51150.1"/>
    </source>
</evidence>
<evidence type="ECO:0000256" key="1">
    <source>
        <dbReference type="ARBA" id="ARBA00022723"/>
    </source>
</evidence>
<evidence type="ECO:0000256" key="3">
    <source>
        <dbReference type="PROSITE-ProRule" id="PRU00742"/>
    </source>
</evidence>
<dbReference type="RefSeq" id="WP_063191034.1">
    <property type="nucleotide sequence ID" value="NZ_CP081870.1"/>
</dbReference>
<name>A0A161TIT8_9BACI</name>
<proteinExistence type="inferred from homology"/>
<gene>
    <name evidence="4" type="ORF">AV649_17465</name>
</gene>
<dbReference type="InterPro" id="IPR006035">
    <property type="entry name" value="Ureohydrolase"/>
</dbReference>
<comment type="caution">
    <text evidence="4">The sequence shown here is derived from an EMBL/GenBank/DDBJ whole genome shotgun (WGS) entry which is preliminary data.</text>
</comment>
<dbReference type="SUPFAM" id="SSF52768">
    <property type="entry name" value="Arginase/deacetylase"/>
    <property type="match status" value="1"/>
</dbReference>
<dbReference type="PANTHER" id="PTHR11358">
    <property type="entry name" value="ARGINASE/AGMATINASE"/>
    <property type="match status" value="1"/>
</dbReference>
<protein>
    <submittedName>
        <fullName evidence="4">Uncharacterized protein</fullName>
    </submittedName>
</protein>
<dbReference type="Proteomes" id="UP000076510">
    <property type="component" value="Unassembled WGS sequence"/>
</dbReference>
<keyword evidence="2" id="KW-0378">Hydrolase</keyword>
<dbReference type="Gene3D" id="3.40.800.10">
    <property type="entry name" value="Ureohydrolase domain"/>
    <property type="match status" value="1"/>
</dbReference>
<evidence type="ECO:0000256" key="2">
    <source>
        <dbReference type="ARBA" id="ARBA00022801"/>
    </source>
</evidence>
<dbReference type="Pfam" id="PF00491">
    <property type="entry name" value="Arginase"/>
    <property type="match status" value="1"/>
</dbReference>
<dbReference type="EMBL" id="LQQY01000009">
    <property type="protein sequence ID" value="KZE51150.1"/>
    <property type="molecule type" value="Genomic_DNA"/>
</dbReference>
<reference evidence="5" key="1">
    <citation type="submission" date="2016-01" db="EMBL/GenBank/DDBJ databases">
        <title>Whole genome sequencing of Bhargavaea cecembensis T14.</title>
        <authorList>
            <person name="Hong K.W."/>
        </authorList>
    </citation>
    <scope>NUCLEOTIDE SEQUENCE [LARGE SCALE GENOMIC DNA]</scope>
    <source>
        <strain evidence="5">M19</strain>
    </source>
</reference>
<dbReference type="GeneID" id="89533178"/>
<dbReference type="GO" id="GO:0033389">
    <property type="term" value="P:putrescine biosynthetic process from arginine, via agmatine"/>
    <property type="evidence" value="ECO:0007669"/>
    <property type="project" value="TreeGrafter"/>
</dbReference>
<dbReference type="PANTHER" id="PTHR11358:SF26">
    <property type="entry name" value="GUANIDINO ACID HYDROLASE, MITOCHONDRIAL"/>
    <property type="match status" value="1"/>
</dbReference>
<evidence type="ECO:0000313" key="5">
    <source>
        <dbReference type="Proteomes" id="UP000076510"/>
    </source>
</evidence>
<dbReference type="InterPro" id="IPR023696">
    <property type="entry name" value="Ureohydrolase_dom_sf"/>
</dbReference>
<dbReference type="GO" id="GO:0008783">
    <property type="term" value="F:agmatinase activity"/>
    <property type="evidence" value="ECO:0007669"/>
    <property type="project" value="TreeGrafter"/>
</dbReference>
<dbReference type="GO" id="GO:0046872">
    <property type="term" value="F:metal ion binding"/>
    <property type="evidence" value="ECO:0007669"/>
    <property type="project" value="UniProtKB-KW"/>
</dbReference>
<accession>A0A161TIT8</accession>